<dbReference type="EMBL" id="FWZB01000019">
    <property type="protein sequence ID" value="SMD65561.1"/>
    <property type="molecule type" value="Genomic_DNA"/>
</dbReference>
<evidence type="ECO:0000313" key="2">
    <source>
        <dbReference type="Proteomes" id="UP000194499"/>
    </source>
</evidence>
<evidence type="ECO:0000313" key="1">
    <source>
        <dbReference type="EMBL" id="SMD65561.1"/>
    </source>
</evidence>
<gene>
    <name evidence="1" type="ORF">BACERE00191_00399</name>
</gene>
<reference evidence="2" key="1">
    <citation type="submission" date="2017-04" db="EMBL/GenBank/DDBJ databases">
        <authorList>
            <person name="Criscuolo A."/>
        </authorList>
    </citation>
    <scope>NUCLEOTIDE SEQUENCE [LARGE SCALE GENOMIC DNA]</scope>
</reference>
<dbReference type="RefSeq" id="WP_088106249.1">
    <property type="nucleotide sequence ID" value="NZ_FWZB01000019.1"/>
</dbReference>
<accession>A0A1Y5YVM7</accession>
<name>A0A1Y5YVM7_9BACI</name>
<proteinExistence type="predicted"/>
<dbReference type="AlphaFoldDB" id="A0A1Y5YVM7"/>
<sequence>MRHTRNFKNKRKKGRNVPMDKWRDTLGRVGILDLSFKWHRDYEEFGNFVEFEGYVYHGDHVLYKSKLIPGK</sequence>
<organism evidence="1 2">
    <name type="scientific">Bacillus pacificus</name>
    <dbReference type="NCBI Taxonomy" id="2026187"/>
    <lineage>
        <taxon>Bacteria</taxon>
        <taxon>Bacillati</taxon>
        <taxon>Bacillota</taxon>
        <taxon>Bacilli</taxon>
        <taxon>Bacillales</taxon>
        <taxon>Bacillaceae</taxon>
        <taxon>Bacillus</taxon>
        <taxon>Bacillus cereus group</taxon>
    </lineage>
</organism>
<dbReference type="Proteomes" id="UP000194499">
    <property type="component" value="Unassembled WGS sequence"/>
</dbReference>
<protein>
    <submittedName>
        <fullName evidence="1">Uncharacterized protein</fullName>
    </submittedName>
</protein>